<feature type="domain" description="Glucose-methanol-choline oxidoreductase C-terminal" evidence="16">
    <location>
        <begin position="580"/>
        <end position="711"/>
    </location>
</feature>
<dbReference type="InterPro" id="IPR000172">
    <property type="entry name" value="GMC_OxRdtase_N"/>
</dbReference>
<evidence type="ECO:0000313" key="18">
    <source>
        <dbReference type="Proteomes" id="UP000015453"/>
    </source>
</evidence>
<evidence type="ECO:0000259" key="16">
    <source>
        <dbReference type="Pfam" id="PF05199"/>
    </source>
</evidence>
<evidence type="ECO:0000256" key="2">
    <source>
        <dbReference type="ARBA" id="ARBA00003842"/>
    </source>
</evidence>
<proteinExistence type="inferred from homology"/>
<dbReference type="GO" id="GO:0016020">
    <property type="term" value="C:membrane"/>
    <property type="evidence" value="ECO:0007669"/>
    <property type="project" value="UniProtKB-SubCell"/>
</dbReference>
<comment type="caution">
    <text evidence="17">The sequence shown here is derived from an EMBL/GenBank/DDBJ whole genome shotgun (WGS) entry which is preliminary data.</text>
</comment>
<evidence type="ECO:0000256" key="3">
    <source>
        <dbReference type="ARBA" id="ARBA00004370"/>
    </source>
</evidence>
<dbReference type="GO" id="GO:0050660">
    <property type="term" value="F:flavin adenine dinucleotide binding"/>
    <property type="evidence" value="ECO:0007669"/>
    <property type="project" value="InterPro"/>
</dbReference>
<evidence type="ECO:0000256" key="7">
    <source>
        <dbReference type="ARBA" id="ARBA00022692"/>
    </source>
</evidence>
<evidence type="ECO:0000259" key="15">
    <source>
        <dbReference type="Pfam" id="PF00732"/>
    </source>
</evidence>
<evidence type="ECO:0000256" key="10">
    <source>
        <dbReference type="ARBA" id="ARBA00023002"/>
    </source>
</evidence>
<evidence type="ECO:0000256" key="8">
    <source>
        <dbReference type="ARBA" id="ARBA00022827"/>
    </source>
</evidence>
<sequence>HTLLKGKKKQPRRRSSHGFSSSQIQSLAAICQTLIPPLADHGNKAAPHSSFFDSPSGSEEVAELLVKRGVPQAVFVVGLVLWVLSTRLGTLLLCGFTCLDWRSPPFLPTFSELQLSKREAVLQRWSRQGGTFLPLRITFLLVKIMSFFTFFSRTDENSQNPAWESIGYHIETPVVVERPLQRRPLQNGIIETITESSLRQKGLRVITEEDDDDDYLNVDCDVVVVGSGCGGSVAAAILAKSGHKVVVLEKGHYFAAQDYSGLEGPSLSELYESGAVLSTLGGELMIMAGSTVGGGSAINWSACIRTPDHILDEWSKTHNLPLYRTREYQSAMDAVCERIGVTDACDEEGFQNQVLRRGCESLGLKVDSVPRNSPSDHYCGSCGYGCRRGAKRGADSTWLVDAVDNSAVIMTGCKAERFILAKDENEKTRKRCIGVIATAENIEKKLKINARVTISACGSLSTPPLLISSGLKNKNIGRNLHLHPVSFIWGYFPETDTRLKGTSYEGGIITSIHKVQSEERKPAVQAIVEAASLGPGAFSSLFPWTSRNNMDDRMRKYSRTAVLFTLVRDEGSGEVKKLKQIQYKLSEVDKENLKTGMRRALRILIAAGATEAGTFRSDGQRIWCKGTNDDAVEEFLDTVVAADGPRTKSMFWNIYGSAHQMGSCRMGRNEDEGAVDERGESWEAKGLFVCDGSLLPTAVGVNPMVSILATAYCVANRIAESMKQ</sequence>
<accession>S8CIB2</accession>
<dbReference type="Pfam" id="PF00732">
    <property type="entry name" value="GMC_oxred_N"/>
    <property type="match status" value="1"/>
</dbReference>
<dbReference type="Pfam" id="PF05199">
    <property type="entry name" value="GMC_oxred_C"/>
    <property type="match status" value="1"/>
</dbReference>
<dbReference type="Pfam" id="PF13450">
    <property type="entry name" value="NAD_binding_8"/>
    <property type="match status" value="1"/>
</dbReference>
<dbReference type="InterPro" id="IPR036188">
    <property type="entry name" value="FAD/NAD-bd_sf"/>
</dbReference>
<feature type="domain" description="Glucose-methanol-choline oxidoreductase N-terminal" evidence="15">
    <location>
        <begin position="268"/>
        <end position="485"/>
    </location>
</feature>
<evidence type="ECO:0000256" key="6">
    <source>
        <dbReference type="ARBA" id="ARBA00022630"/>
    </source>
</evidence>
<dbReference type="PIRSF" id="PIRSF028937">
    <property type="entry name" value="Lg_Ch_AO"/>
    <property type="match status" value="1"/>
</dbReference>
<comment type="function">
    <text evidence="2">Long-chain fatty alcohol oxidase involved in the omega-oxidation pathway of lipid degradation.</text>
</comment>
<gene>
    <name evidence="17" type="ORF">M569_07992</name>
</gene>
<evidence type="ECO:0000256" key="9">
    <source>
        <dbReference type="ARBA" id="ARBA00022989"/>
    </source>
</evidence>
<feature type="active site" description="Proton acceptor" evidence="12">
    <location>
        <position position="659"/>
    </location>
</feature>
<protein>
    <recommendedName>
        <fullName evidence="5">long-chain-alcohol oxidase</fullName>
        <ecNumber evidence="5">1.1.3.20</ecNumber>
    </recommendedName>
</protein>
<dbReference type="OrthoDB" id="269227at2759"/>
<dbReference type="PANTHER" id="PTHR46056">
    <property type="entry name" value="LONG-CHAIN-ALCOHOL OXIDASE"/>
    <property type="match status" value="1"/>
</dbReference>
<dbReference type="GO" id="GO:0046577">
    <property type="term" value="F:long-chain-alcohol oxidase activity"/>
    <property type="evidence" value="ECO:0007669"/>
    <property type="project" value="UniProtKB-EC"/>
</dbReference>
<evidence type="ECO:0000256" key="1">
    <source>
        <dbReference type="ARBA" id="ARBA00000920"/>
    </source>
</evidence>
<evidence type="ECO:0000256" key="13">
    <source>
        <dbReference type="PIRSR" id="PIRSR028937-2"/>
    </source>
</evidence>
<comment type="catalytic activity">
    <reaction evidence="1">
        <text>a long-chain primary fatty alcohol + O2 = a long-chain fatty aldehyde + H2O2</text>
        <dbReference type="Rhea" id="RHEA:22756"/>
        <dbReference type="ChEBI" id="CHEBI:15379"/>
        <dbReference type="ChEBI" id="CHEBI:16240"/>
        <dbReference type="ChEBI" id="CHEBI:17176"/>
        <dbReference type="ChEBI" id="CHEBI:77396"/>
        <dbReference type="EC" id="1.1.3.20"/>
    </reaction>
</comment>
<comment type="similarity">
    <text evidence="4">Belongs to the GMC oxidoreductase family.</text>
</comment>
<dbReference type="Proteomes" id="UP000015453">
    <property type="component" value="Unassembled WGS sequence"/>
</dbReference>
<feature type="region of interest" description="Disordered" evidence="14">
    <location>
        <begin position="1"/>
        <end position="21"/>
    </location>
</feature>
<evidence type="ECO:0000256" key="11">
    <source>
        <dbReference type="ARBA" id="ARBA00023136"/>
    </source>
</evidence>
<reference evidence="17 18" key="1">
    <citation type="journal article" date="2013" name="BMC Genomics">
        <title>The miniature genome of a carnivorous plant Genlisea aurea contains a low number of genes and short non-coding sequences.</title>
        <authorList>
            <person name="Leushkin E.V."/>
            <person name="Sutormin R.A."/>
            <person name="Nabieva E.R."/>
            <person name="Penin A.A."/>
            <person name="Kondrashov A.S."/>
            <person name="Logacheva M.D."/>
        </authorList>
    </citation>
    <scope>NUCLEOTIDE SEQUENCE [LARGE SCALE GENOMIC DNA]</scope>
</reference>
<organism evidence="17 18">
    <name type="scientific">Genlisea aurea</name>
    <dbReference type="NCBI Taxonomy" id="192259"/>
    <lineage>
        <taxon>Eukaryota</taxon>
        <taxon>Viridiplantae</taxon>
        <taxon>Streptophyta</taxon>
        <taxon>Embryophyta</taxon>
        <taxon>Tracheophyta</taxon>
        <taxon>Spermatophyta</taxon>
        <taxon>Magnoliopsida</taxon>
        <taxon>eudicotyledons</taxon>
        <taxon>Gunneridae</taxon>
        <taxon>Pentapetalae</taxon>
        <taxon>asterids</taxon>
        <taxon>lamiids</taxon>
        <taxon>Lamiales</taxon>
        <taxon>Lentibulariaceae</taxon>
        <taxon>Genlisea</taxon>
    </lineage>
</organism>
<keyword evidence="18" id="KW-1185">Reference proteome</keyword>
<dbReference type="EC" id="1.1.3.20" evidence="5"/>
<dbReference type="PANTHER" id="PTHR46056:SF10">
    <property type="entry name" value="LONG-CHAIN-ALCOHOL OXIDASE FAO3"/>
    <property type="match status" value="1"/>
</dbReference>
<keyword evidence="9" id="KW-1133">Transmembrane helix</keyword>
<comment type="subcellular location">
    <subcellularLocation>
        <location evidence="3">Membrane</location>
    </subcellularLocation>
</comment>
<feature type="compositionally biased region" description="Basic residues" evidence="14">
    <location>
        <begin position="1"/>
        <end position="16"/>
    </location>
</feature>
<keyword evidence="8 13" id="KW-0274">FAD</keyword>
<evidence type="ECO:0000256" key="5">
    <source>
        <dbReference type="ARBA" id="ARBA00013125"/>
    </source>
</evidence>
<keyword evidence="7" id="KW-0812">Transmembrane</keyword>
<feature type="binding site" evidence="13">
    <location>
        <begin position="220"/>
        <end position="235"/>
    </location>
    <ligand>
        <name>FAD</name>
        <dbReference type="ChEBI" id="CHEBI:57692"/>
    </ligand>
</feature>
<dbReference type="SUPFAM" id="SSF51905">
    <property type="entry name" value="FAD/NAD(P)-binding domain"/>
    <property type="match status" value="1"/>
</dbReference>
<dbReference type="Gene3D" id="3.50.50.60">
    <property type="entry name" value="FAD/NAD(P)-binding domain"/>
    <property type="match status" value="2"/>
</dbReference>
<dbReference type="InterPro" id="IPR007867">
    <property type="entry name" value="GMC_OxRtase_C"/>
</dbReference>
<feature type="non-terminal residue" evidence="17">
    <location>
        <position position="1"/>
    </location>
</feature>
<name>S8CIB2_9LAMI</name>
<evidence type="ECO:0000313" key="17">
    <source>
        <dbReference type="EMBL" id="EPS66779.1"/>
    </source>
</evidence>
<dbReference type="EMBL" id="AUSU01003483">
    <property type="protein sequence ID" value="EPS66779.1"/>
    <property type="molecule type" value="Genomic_DNA"/>
</dbReference>
<feature type="non-terminal residue" evidence="17">
    <location>
        <position position="724"/>
    </location>
</feature>
<evidence type="ECO:0000256" key="4">
    <source>
        <dbReference type="ARBA" id="ARBA00010790"/>
    </source>
</evidence>
<dbReference type="InterPro" id="IPR012400">
    <property type="entry name" value="Long_Oxdase"/>
</dbReference>
<evidence type="ECO:0000256" key="12">
    <source>
        <dbReference type="PIRSR" id="PIRSR028937-1"/>
    </source>
</evidence>
<keyword evidence="6" id="KW-0285">Flavoprotein</keyword>
<dbReference type="AlphaFoldDB" id="S8CIB2"/>
<keyword evidence="11" id="KW-0472">Membrane</keyword>
<keyword evidence="10" id="KW-0560">Oxidoreductase</keyword>
<evidence type="ECO:0000256" key="14">
    <source>
        <dbReference type="SAM" id="MobiDB-lite"/>
    </source>
</evidence>